<dbReference type="InterPro" id="IPR057589">
    <property type="entry name" value="GT_PLOD"/>
</dbReference>
<evidence type="ECO:0000259" key="1">
    <source>
        <dbReference type="Pfam" id="PF25342"/>
    </source>
</evidence>
<dbReference type="AlphaFoldDB" id="A0ABD0XYP4"/>
<keyword evidence="3" id="KW-1185">Reference proteome</keyword>
<evidence type="ECO:0000313" key="3">
    <source>
        <dbReference type="Proteomes" id="UP001558652"/>
    </source>
</evidence>
<protein>
    <recommendedName>
        <fullName evidence="1">PLOD1-3-like GT domain-containing protein</fullName>
    </recommendedName>
</protein>
<name>A0ABD0XYP4_9HEMI</name>
<dbReference type="EMBL" id="JBFDAA010000017">
    <property type="protein sequence ID" value="KAL1116366.1"/>
    <property type="molecule type" value="Genomic_DNA"/>
</dbReference>
<sequence length="430" mass="48582">MLYQLGHGNVASIASQSTPVNYIETFLYILYIKFNLLLRSPWSKVKFVQKSIGEGKFRCSLPVLVGQLFSLCFRGLVVSVRPRYDVIFTSGVETILKKFTSFESRVVFSAEYYCWPDESLMPLYPSSESPYKYLNSGGFIGFASDLLELINSKPISNRDDDQLFYTKIFLDKKLREKHRVRLDTRANIFQNLNGAEGDVKVISDEDEESYVFNTVHASRPSVIHGNGPSKILLNSIGNYVGSPIGWSSKRQSQMAELLHPSPVTLLQQSSVQTAYRGTPTPLAQTGMLFTPHPQGAFGCHHLCEGGPDGVVVSFCDCHAKGPGFNSLRGINGWYNHVSLFEREHGEHLFWLLRKLKDPDVVHLSLLEHHEGMQKGRGRHKVDLLEDRTKLSLELEIISQAQNQDICRISDELVEPGQMYYVSKTSRLDKN</sequence>
<gene>
    <name evidence="2" type="ORF">AAG570_004841</name>
</gene>
<accession>A0ABD0XYP4</accession>
<dbReference type="InterPro" id="IPR050757">
    <property type="entry name" value="Collagen_mod_GT25"/>
</dbReference>
<dbReference type="PANTHER" id="PTHR10730:SF45">
    <property type="entry name" value="PROCOLLAGEN-LYSINE,2-OXOGLUTARATE 5-DIOXYGENASE"/>
    <property type="match status" value="1"/>
</dbReference>
<proteinExistence type="predicted"/>
<dbReference type="Pfam" id="PF25342">
    <property type="entry name" value="GT_PLOD"/>
    <property type="match status" value="1"/>
</dbReference>
<organism evidence="2 3">
    <name type="scientific">Ranatra chinensis</name>
    <dbReference type="NCBI Taxonomy" id="642074"/>
    <lineage>
        <taxon>Eukaryota</taxon>
        <taxon>Metazoa</taxon>
        <taxon>Ecdysozoa</taxon>
        <taxon>Arthropoda</taxon>
        <taxon>Hexapoda</taxon>
        <taxon>Insecta</taxon>
        <taxon>Pterygota</taxon>
        <taxon>Neoptera</taxon>
        <taxon>Paraneoptera</taxon>
        <taxon>Hemiptera</taxon>
        <taxon>Heteroptera</taxon>
        <taxon>Panheteroptera</taxon>
        <taxon>Nepomorpha</taxon>
        <taxon>Nepidae</taxon>
        <taxon>Ranatrinae</taxon>
        <taxon>Ranatra</taxon>
    </lineage>
</organism>
<feature type="domain" description="PLOD1-3-like GT" evidence="1">
    <location>
        <begin position="79"/>
        <end position="247"/>
    </location>
</feature>
<comment type="caution">
    <text evidence="2">The sequence shown here is derived from an EMBL/GenBank/DDBJ whole genome shotgun (WGS) entry which is preliminary data.</text>
</comment>
<evidence type="ECO:0000313" key="2">
    <source>
        <dbReference type="EMBL" id="KAL1116366.1"/>
    </source>
</evidence>
<dbReference type="Proteomes" id="UP001558652">
    <property type="component" value="Unassembled WGS sequence"/>
</dbReference>
<dbReference type="PANTHER" id="PTHR10730">
    <property type="entry name" value="PROCOLLAGEN-LYSINE,2-OXOGLUTARATE 5-DIOXYGENASE/GLYCOSYLTRANSFERASE 25 FAMILY MEMBER"/>
    <property type="match status" value="1"/>
</dbReference>
<reference evidence="2 3" key="1">
    <citation type="submission" date="2024-07" db="EMBL/GenBank/DDBJ databases">
        <title>Chromosome-level genome assembly of the water stick insect Ranatra chinensis (Heteroptera: Nepidae).</title>
        <authorList>
            <person name="Liu X."/>
        </authorList>
    </citation>
    <scope>NUCLEOTIDE SEQUENCE [LARGE SCALE GENOMIC DNA]</scope>
    <source>
        <strain evidence="2">Cailab_2021Rc</strain>
        <tissue evidence="2">Muscle</tissue>
    </source>
</reference>